<evidence type="ECO:0000256" key="6">
    <source>
        <dbReference type="ARBA" id="ARBA00022692"/>
    </source>
</evidence>
<dbReference type="OrthoDB" id="9814458at2"/>
<feature type="transmembrane region" description="Helical" evidence="10">
    <location>
        <begin position="72"/>
        <end position="92"/>
    </location>
</feature>
<evidence type="ECO:0000256" key="8">
    <source>
        <dbReference type="ARBA" id="ARBA00023047"/>
    </source>
</evidence>
<dbReference type="NCBIfam" id="NF011723">
    <property type="entry name" value="PRK15176.1"/>
    <property type="match status" value="1"/>
</dbReference>
<dbReference type="GO" id="GO:0043190">
    <property type="term" value="C:ATP-binding cassette (ABC) transporter complex"/>
    <property type="evidence" value="ECO:0007669"/>
    <property type="project" value="InterPro"/>
</dbReference>
<dbReference type="GO" id="GO:0140359">
    <property type="term" value="F:ABC-type transporter activity"/>
    <property type="evidence" value="ECO:0007669"/>
    <property type="project" value="InterPro"/>
</dbReference>
<proteinExistence type="inferred from homology"/>
<accession>A0A2S4RWM9</accession>
<keyword evidence="5" id="KW-0762">Sugar transport</keyword>
<dbReference type="EMBL" id="PQLX01000005">
    <property type="protein sequence ID" value="POU64760.1"/>
    <property type="molecule type" value="Genomic_DNA"/>
</dbReference>
<dbReference type="AlphaFoldDB" id="A0A2S4RWM9"/>
<comment type="caution">
    <text evidence="12">The sequence shown here is derived from an EMBL/GenBank/DDBJ whole genome shotgun (WGS) entry which is preliminary data.</text>
</comment>
<name>A0A2S4RWM9_CITAM</name>
<sequence>MNISTKPADYFRKLLAFCELIILLMSRDIRARFHDNILSYVMVLAVPLAWITITVVSFQLLSRTVPIFTDDISFVIAGILPYLLFRYTITATMRSRSFYASLAVVAPVKRGHVTFSLAAVEFVNAVVIYIIVSFINFMVFSRWEVCKPILIFDGMLRAWLLGFSFGYFCDALSGRFPLVYKIVPVILRPMFLISAVFYTANELPYSIFSVLGWNPLLHVNEIVREGMFEGYHSFYVEPLYPLAFSATLFLSGVIFRRLYGTDNH</sequence>
<dbReference type="GO" id="GO:0015774">
    <property type="term" value="P:polysaccharide transport"/>
    <property type="evidence" value="ECO:0007669"/>
    <property type="project" value="UniProtKB-KW"/>
</dbReference>
<dbReference type="InterPro" id="IPR000412">
    <property type="entry name" value="ABC_2_transport"/>
</dbReference>
<feature type="domain" description="ABC-2 type transporter transmembrane" evidence="11">
    <location>
        <begin position="20"/>
        <end position="228"/>
    </location>
</feature>
<keyword evidence="8" id="KW-0625">Polysaccharide transport</keyword>
<evidence type="ECO:0000256" key="4">
    <source>
        <dbReference type="ARBA" id="ARBA00022475"/>
    </source>
</evidence>
<evidence type="ECO:0000256" key="7">
    <source>
        <dbReference type="ARBA" id="ARBA00022989"/>
    </source>
</evidence>
<evidence type="ECO:0000256" key="10">
    <source>
        <dbReference type="SAM" id="Phobius"/>
    </source>
</evidence>
<feature type="transmembrane region" description="Helical" evidence="10">
    <location>
        <begin position="37"/>
        <end position="60"/>
    </location>
</feature>
<evidence type="ECO:0000256" key="3">
    <source>
        <dbReference type="ARBA" id="ARBA00022448"/>
    </source>
</evidence>
<evidence type="ECO:0000259" key="11">
    <source>
        <dbReference type="Pfam" id="PF01061"/>
    </source>
</evidence>
<dbReference type="Proteomes" id="UP000237003">
    <property type="component" value="Unassembled WGS sequence"/>
</dbReference>
<organism evidence="12 13">
    <name type="scientific">Citrobacter amalonaticus</name>
    <dbReference type="NCBI Taxonomy" id="35703"/>
    <lineage>
        <taxon>Bacteria</taxon>
        <taxon>Pseudomonadati</taxon>
        <taxon>Pseudomonadota</taxon>
        <taxon>Gammaproteobacteria</taxon>
        <taxon>Enterobacterales</taxon>
        <taxon>Enterobacteriaceae</taxon>
        <taxon>Citrobacter</taxon>
    </lineage>
</organism>
<dbReference type="InterPro" id="IPR013525">
    <property type="entry name" value="ABC2_TM"/>
</dbReference>
<keyword evidence="4" id="KW-1003">Cell membrane</keyword>
<feature type="transmembrane region" description="Helical" evidence="10">
    <location>
        <begin position="149"/>
        <end position="169"/>
    </location>
</feature>
<evidence type="ECO:0000313" key="12">
    <source>
        <dbReference type="EMBL" id="POU64760.1"/>
    </source>
</evidence>
<feature type="transmembrane region" description="Helical" evidence="10">
    <location>
        <begin position="239"/>
        <end position="259"/>
    </location>
</feature>
<reference evidence="12 13" key="1">
    <citation type="submission" date="2018-01" db="EMBL/GenBank/DDBJ databases">
        <title>Complete genome sequences of 14 Citrobacter spp. isolated from plant in Canada.</title>
        <authorList>
            <person name="Bhandare S.G."/>
            <person name="Colavecchio A."/>
            <person name="Jeukens J."/>
            <person name="Emond-Rheault J.-G."/>
            <person name="Freschi L."/>
            <person name="Hamel J."/>
            <person name="Kukavica-Ibrulj I."/>
            <person name="Levesque R."/>
            <person name="Goodridge L."/>
        </authorList>
    </citation>
    <scope>NUCLEOTIDE SEQUENCE [LARGE SCALE GENOMIC DNA]</scope>
    <source>
        <strain evidence="12 13">S1285</strain>
    </source>
</reference>
<comment type="similarity">
    <text evidence="2">Belongs to the ABC-2 integral membrane protein family.</text>
</comment>
<dbReference type="PANTHER" id="PTHR30413:SF10">
    <property type="entry name" value="CAPSULE POLYSACCHARIDE EXPORT INNER-MEMBRANE PROTEIN CTRC"/>
    <property type="match status" value="1"/>
</dbReference>
<comment type="subcellular location">
    <subcellularLocation>
        <location evidence="1">Cell membrane</location>
        <topology evidence="1">Multi-pass membrane protein</topology>
    </subcellularLocation>
</comment>
<protein>
    <submittedName>
        <fullName evidence="12">Vi polysaccharide ABC transporter inner membrane protein VexB</fullName>
    </submittedName>
</protein>
<evidence type="ECO:0000256" key="2">
    <source>
        <dbReference type="ARBA" id="ARBA00007783"/>
    </source>
</evidence>
<dbReference type="PANTHER" id="PTHR30413">
    <property type="entry name" value="INNER MEMBRANE TRANSPORT PERMEASE"/>
    <property type="match status" value="1"/>
</dbReference>
<evidence type="ECO:0000313" key="13">
    <source>
        <dbReference type="Proteomes" id="UP000237003"/>
    </source>
</evidence>
<dbReference type="RefSeq" id="WP_103777859.1">
    <property type="nucleotide sequence ID" value="NZ_PQLX01000005.1"/>
</dbReference>
<gene>
    <name evidence="12" type="ORF">C3430_14415</name>
</gene>
<keyword evidence="6 10" id="KW-0812">Transmembrane</keyword>
<dbReference type="PRINTS" id="PR00164">
    <property type="entry name" value="ABC2TRNSPORT"/>
</dbReference>
<keyword evidence="3" id="KW-0813">Transport</keyword>
<keyword evidence="9 10" id="KW-0472">Membrane</keyword>
<feature type="transmembrane region" description="Helical" evidence="10">
    <location>
        <begin position="113"/>
        <end position="137"/>
    </location>
</feature>
<evidence type="ECO:0000256" key="1">
    <source>
        <dbReference type="ARBA" id="ARBA00004651"/>
    </source>
</evidence>
<evidence type="ECO:0000256" key="9">
    <source>
        <dbReference type="ARBA" id="ARBA00023136"/>
    </source>
</evidence>
<dbReference type="GO" id="GO:0015920">
    <property type="term" value="P:lipopolysaccharide transport"/>
    <property type="evidence" value="ECO:0007669"/>
    <property type="project" value="TreeGrafter"/>
</dbReference>
<keyword evidence="7 10" id="KW-1133">Transmembrane helix</keyword>
<dbReference type="Pfam" id="PF01061">
    <property type="entry name" value="ABC2_membrane"/>
    <property type="match status" value="1"/>
</dbReference>
<evidence type="ECO:0000256" key="5">
    <source>
        <dbReference type="ARBA" id="ARBA00022597"/>
    </source>
</evidence>